<dbReference type="EMBL" id="KB445798">
    <property type="protein sequence ID" value="EMD36504.1"/>
    <property type="molecule type" value="Genomic_DNA"/>
</dbReference>
<reference evidence="2 3" key="1">
    <citation type="journal article" date="2012" name="Proc. Natl. Acad. Sci. U.S.A.">
        <title>Comparative genomics of Ceriporiopsis subvermispora and Phanerochaete chrysosporium provide insight into selective ligninolysis.</title>
        <authorList>
            <person name="Fernandez-Fueyo E."/>
            <person name="Ruiz-Duenas F.J."/>
            <person name="Ferreira P."/>
            <person name="Floudas D."/>
            <person name="Hibbett D.S."/>
            <person name="Canessa P."/>
            <person name="Larrondo L.F."/>
            <person name="James T.Y."/>
            <person name="Seelenfreund D."/>
            <person name="Lobos S."/>
            <person name="Polanco R."/>
            <person name="Tello M."/>
            <person name="Honda Y."/>
            <person name="Watanabe T."/>
            <person name="Watanabe T."/>
            <person name="Ryu J.S."/>
            <person name="Kubicek C.P."/>
            <person name="Schmoll M."/>
            <person name="Gaskell J."/>
            <person name="Hammel K.E."/>
            <person name="St John F.J."/>
            <person name="Vanden Wymelenberg A."/>
            <person name="Sabat G."/>
            <person name="Splinter BonDurant S."/>
            <person name="Syed K."/>
            <person name="Yadav J.S."/>
            <person name="Doddapaneni H."/>
            <person name="Subramanian V."/>
            <person name="Lavin J.L."/>
            <person name="Oguiza J.A."/>
            <person name="Perez G."/>
            <person name="Pisabarro A.G."/>
            <person name="Ramirez L."/>
            <person name="Santoyo F."/>
            <person name="Master E."/>
            <person name="Coutinho P.M."/>
            <person name="Henrissat B."/>
            <person name="Lombard V."/>
            <person name="Magnuson J.K."/>
            <person name="Kuees U."/>
            <person name="Hori C."/>
            <person name="Igarashi K."/>
            <person name="Samejima M."/>
            <person name="Held B.W."/>
            <person name="Barry K.W."/>
            <person name="LaButti K.M."/>
            <person name="Lapidus A."/>
            <person name="Lindquist E.A."/>
            <person name="Lucas S.M."/>
            <person name="Riley R."/>
            <person name="Salamov A.A."/>
            <person name="Hoffmeister D."/>
            <person name="Schwenk D."/>
            <person name="Hadar Y."/>
            <person name="Yarden O."/>
            <person name="de Vries R.P."/>
            <person name="Wiebenga A."/>
            <person name="Stenlid J."/>
            <person name="Eastwood D."/>
            <person name="Grigoriev I.V."/>
            <person name="Berka R.M."/>
            <person name="Blanchette R.A."/>
            <person name="Kersten P."/>
            <person name="Martinez A.T."/>
            <person name="Vicuna R."/>
            <person name="Cullen D."/>
        </authorList>
    </citation>
    <scope>NUCLEOTIDE SEQUENCE [LARGE SCALE GENOMIC DNA]</scope>
    <source>
        <strain evidence="2 3">B</strain>
    </source>
</reference>
<evidence type="ECO:0000313" key="3">
    <source>
        <dbReference type="Proteomes" id="UP000016930"/>
    </source>
</evidence>
<sequence>MTQHQDIEKDSREYSLSETDPLRERDPERGKVHPPVPSEYDWLCAENDDTECSDCANAGELHVSDCPPTNTHSGSQCAVIGTSVAALAVNNGGGVGTRWYAQEARVEGERVDDWDGAVGLDASVENEGTELDVGYGAGGSRLKESPA</sequence>
<dbReference type="HOGENOM" id="CLU_1767832_0_0_1"/>
<feature type="region of interest" description="Disordered" evidence="1">
    <location>
        <begin position="1"/>
        <end position="38"/>
    </location>
</feature>
<dbReference type="AlphaFoldDB" id="M2PJV7"/>
<evidence type="ECO:0000256" key="1">
    <source>
        <dbReference type="SAM" id="MobiDB-lite"/>
    </source>
</evidence>
<feature type="compositionally biased region" description="Basic and acidic residues" evidence="1">
    <location>
        <begin position="1"/>
        <end position="31"/>
    </location>
</feature>
<name>M2PJV7_CERS8</name>
<keyword evidence="3" id="KW-1185">Reference proteome</keyword>
<gene>
    <name evidence="2" type="ORF">CERSUDRAFT_124308</name>
</gene>
<dbReference type="Proteomes" id="UP000016930">
    <property type="component" value="Unassembled WGS sequence"/>
</dbReference>
<evidence type="ECO:0000313" key="2">
    <source>
        <dbReference type="EMBL" id="EMD36504.1"/>
    </source>
</evidence>
<organism evidence="2 3">
    <name type="scientific">Ceriporiopsis subvermispora (strain B)</name>
    <name type="common">White-rot fungus</name>
    <name type="synonym">Gelatoporia subvermispora</name>
    <dbReference type="NCBI Taxonomy" id="914234"/>
    <lineage>
        <taxon>Eukaryota</taxon>
        <taxon>Fungi</taxon>
        <taxon>Dikarya</taxon>
        <taxon>Basidiomycota</taxon>
        <taxon>Agaricomycotina</taxon>
        <taxon>Agaricomycetes</taxon>
        <taxon>Polyporales</taxon>
        <taxon>Gelatoporiaceae</taxon>
        <taxon>Gelatoporia</taxon>
    </lineage>
</organism>
<protein>
    <submittedName>
        <fullName evidence="2">Uncharacterized protein</fullName>
    </submittedName>
</protein>
<proteinExistence type="predicted"/>
<accession>M2PJV7</accession>